<protein>
    <recommendedName>
        <fullName evidence="1">Putative integrase N-terminal domain-containing protein</fullName>
    </recommendedName>
</protein>
<dbReference type="AlphaFoldDB" id="A0ABD5CTG2"/>
<evidence type="ECO:0000259" key="1">
    <source>
        <dbReference type="Pfam" id="PF12834"/>
    </source>
</evidence>
<sequence>MPTASSNTGRRLLPADPWSLKHKHVAFLVSSWVAAGQTGGTIENKLTYLRALAQWMGKTNLVGSLDDYADREALRLKRSYVATEDKSWIAHGVDAAADAFLGVRGLGLDFPRWCVLQ</sequence>
<organism evidence="2 3">
    <name type="scientific">Paraburkholderia graminis</name>
    <dbReference type="NCBI Taxonomy" id="60548"/>
    <lineage>
        <taxon>Bacteria</taxon>
        <taxon>Pseudomonadati</taxon>
        <taxon>Pseudomonadota</taxon>
        <taxon>Betaproteobacteria</taxon>
        <taxon>Burkholderiales</taxon>
        <taxon>Burkholderiaceae</taxon>
        <taxon>Paraburkholderia</taxon>
    </lineage>
</organism>
<dbReference type="Pfam" id="PF12834">
    <property type="entry name" value="Phage_int_SAM_2"/>
    <property type="match status" value="1"/>
</dbReference>
<accession>A0ABD5CTG2</accession>
<proteinExistence type="predicted"/>
<evidence type="ECO:0000313" key="3">
    <source>
        <dbReference type="Proteomes" id="UP001245184"/>
    </source>
</evidence>
<reference evidence="2 3" key="1">
    <citation type="submission" date="2023-08" db="EMBL/GenBank/DDBJ databases">
        <title>Genome sequencing of plant associated microbes to promote plant fitness in Sorghum bicolor and Oryza sativa.</title>
        <authorList>
            <person name="Coleman-Derr D."/>
        </authorList>
    </citation>
    <scope>NUCLEOTIDE SEQUENCE [LARGE SCALE GENOMIC DNA]</scope>
    <source>
        <strain evidence="2 3">SLBN-33</strain>
    </source>
</reference>
<dbReference type="InterPro" id="IPR024457">
    <property type="entry name" value="Putative_integrase_N"/>
</dbReference>
<comment type="caution">
    <text evidence="2">The sequence shown here is derived from an EMBL/GenBank/DDBJ whole genome shotgun (WGS) entry which is preliminary data.</text>
</comment>
<dbReference type="Proteomes" id="UP001245184">
    <property type="component" value="Unassembled WGS sequence"/>
</dbReference>
<dbReference type="EMBL" id="JAVIZN010000002">
    <property type="protein sequence ID" value="MDR6207945.1"/>
    <property type="molecule type" value="Genomic_DNA"/>
</dbReference>
<name>A0ABD5CTG2_9BURK</name>
<evidence type="ECO:0000313" key="2">
    <source>
        <dbReference type="EMBL" id="MDR6207945.1"/>
    </source>
</evidence>
<gene>
    <name evidence="2" type="ORF">QF025_006665</name>
</gene>
<feature type="domain" description="Putative integrase N-terminal" evidence="1">
    <location>
        <begin position="19"/>
        <end position="61"/>
    </location>
</feature>